<feature type="compositionally biased region" description="Low complexity" evidence="3">
    <location>
        <begin position="155"/>
        <end position="181"/>
    </location>
</feature>
<sequence>MLPSGSVDKPTPREEDGAVPVADEVAMREGGLANYNIPDSMVIHRAHGAPVRGDPPQMPNGNGPDAAGSQASTYEEGGSIRPRMGLSQGLSPGLSVTAAACDVEDEVQPGQPMGLPRVVRESEPYRDETLVPPGGLRLNVPQSNGGGAVPNTSSAGGTEVRAGTATGAAASGRGSQQGSSQKKLLAARDSLGQPPLVDFSGNNGGAMGASANGAGPRPSRAKGLRRSRRQPRELGESKFQPVNRSLQPGTFMRLALALGGVGHELDSSAMLYAVAQDDQARVQTLLDQGVDVNVSDYDRRTAAHLASSSGLLGMLQLLSEVGADLNALDRWGGTPLDDAIVEKNEECVAFLKSQGCKTGKRRLITNDDTAAEVDEERRVMSPESSLAKFLHAAAAGDIDTVRALIKKRGESIVSAADYDQRTALHVASSEGHLEVVNFLLEAGSLVNQRDRYGHTPLDEAAAGKHTECMEVIQAHGGETTGSYDTSLDNVSQDSMKLLERRGLKERWLLPISEVNIHSEHAFARGAGGELFLAKWRGLRVVVKSCANMVSNEQALVDLGNEISLLSTLRHPHLVLFLGAAFDTKHMTPLLVMEYCPGGTLEERIVRFASEGKAVPKREKIKYTYELALGMNFLHGCGIVHRDLKPSNVLLTATGDLKLTDFGLAKFIPAKNKKLGDKFSMTGETGSFRYMAPEVFKHEQYNEKVDVYSFSLIVYWMQTATRPFVQYTDPVAAVSAAALEEVRPKLPKNLEPGLRNLLSDAWSQQPEGRPSFEEIVTRLDEMGYESTPLNVGKDCVIS</sequence>
<dbReference type="InParanoid" id="A0A2R5GVC5"/>
<protein>
    <submittedName>
        <fullName evidence="5">Protein kinase, putative</fullName>
    </submittedName>
</protein>
<dbReference type="InterPro" id="IPR051681">
    <property type="entry name" value="Ser/Thr_Kinases-Pseudokinases"/>
</dbReference>
<accession>A0A2R5GVC5</accession>
<comment type="similarity">
    <text evidence="1">Belongs to the protein kinase superfamily. TKL Ser/Thr protein kinase family.</text>
</comment>
<dbReference type="PROSITE" id="PS50011">
    <property type="entry name" value="PROTEIN_KINASE_DOM"/>
    <property type="match status" value="1"/>
</dbReference>
<keyword evidence="6" id="KW-1185">Reference proteome</keyword>
<dbReference type="OrthoDB" id="4062651at2759"/>
<proteinExistence type="inferred from homology"/>
<organism evidence="5 6">
    <name type="scientific">Hondaea fermentalgiana</name>
    <dbReference type="NCBI Taxonomy" id="2315210"/>
    <lineage>
        <taxon>Eukaryota</taxon>
        <taxon>Sar</taxon>
        <taxon>Stramenopiles</taxon>
        <taxon>Bigyra</taxon>
        <taxon>Labyrinthulomycetes</taxon>
        <taxon>Thraustochytrida</taxon>
        <taxon>Thraustochytriidae</taxon>
        <taxon>Hondaea</taxon>
    </lineage>
</organism>
<feature type="compositionally biased region" description="Basic and acidic residues" evidence="3">
    <location>
        <begin position="118"/>
        <end position="129"/>
    </location>
</feature>
<feature type="region of interest" description="Disordered" evidence="3">
    <location>
        <begin position="1"/>
        <end position="21"/>
    </location>
</feature>
<dbReference type="Pfam" id="PF00069">
    <property type="entry name" value="Pkinase"/>
    <property type="match status" value="1"/>
</dbReference>
<evidence type="ECO:0000313" key="5">
    <source>
        <dbReference type="EMBL" id="GBG34800.1"/>
    </source>
</evidence>
<dbReference type="PANTHER" id="PTHR44329">
    <property type="entry name" value="SERINE/THREONINE-PROTEIN KINASE TNNI3K-RELATED"/>
    <property type="match status" value="1"/>
</dbReference>
<gene>
    <name evidence="5" type="ORF">FCC1311_110222</name>
</gene>
<feature type="domain" description="Protein kinase" evidence="4">
    <location>
        <begin position="516"/>
        <end position="781"/>
    </location>
</feature>
<keyword evidence="5" id="KW-0808">Transferase</keyword>
<evidence type="ECO:0000256" key="3">
    <source>
        <dbReference type="SAM" id="MobiDB-lite"/>
    </source>
</evidence>
<feature type="repeat" description="ANK" evidence="2">
    <location>
        <begin position="298"/>
        <end position="330"/>
    </location>
</feature>
<dbReference type="PANTHER" id="PTHR44329:SF140">
    <property type="entry name" value="INACTIVE PROTEIN TYROSINE KINASE PTKL"/>
    <property type="match status" value="1"/>
</dbReference>
<dbReference type="EMBL" id="BEYU01000217">
    <property type="protein sequence ID" value="GBG34800.1"/>
    <property type="molecule type" value="Genomic_DNA"/>
</dbReference>
<dbReference type="InterPro" id="IPR002110">
    <property type="entry name" value="Ankyrin_rpt"/>
</dbReference>
<dbReference type="SMART" id="SM00220">
    <property type="entry name" value="S_TKc"/>
    <property type="match status" value="1"/>
</dbReference>
<dbReference type="PROSITE" id="PS00108">
    <property type="entry name" value="PROTEIN_KINASE_ST"/>
    <property type="match status" value="1"/>
</dbReference>
<dbReference type="InterPro" id="IPR008271">
    <property type="entry name" value="Ser/Thr_kinase_AS"/>
</dbReference>
<feature type="compositionally biased region" description="Basic residues" evidence="3">
    <location>
        <begin position="219"/>
        <end position="229"/>
    </location>
</feature>
<dbReference type="AlphaFoldDB" id="A0A2R5GVC5"/>
<evidence type="ECO:0000256" key="2">
    <source>
        <dbReference type="PROSITE-ProRule" id="PRU00023"/>
    </source>
</evidence>
<dbReference type="Gene3D" id="1.25.40.20">
    <property type="entry name" value="Ankyrin repeat-containing domain"/>
    <property type="match status" value="2"/>
</dbReference>
<dbReference type="SMART" id="SM00248">
    <property type="entry name" value="ANK"/>
    <property type="match status" value="6"/>
</dbReference>
<keyword evidence="2" id="KW-0040">ANK repeat</keyword>
<keyword evidence="5" id="KW-0418">Kinase</keyword>
<evidence type="ECO:0000313" key="6">
    <source>
        <dbReference type="Proteomes" id="UP000241890"/>
    </source>
</evidence>
<reference evidence="5 6" key="1">
    <citation type="submission" date="2017-12" db="EMBL/GenBank/DDBJ databases">
        <title>Sequencing, de novo assembly and annotation of complete genome of a new Thraustochytrid species, strain FCC1311.</title>
        <authorList>
            <person name="Sedici K."/>
            <person name="Godart F."/>
            <person name="Aiese Cigliano R."/>
            <person name="Sanseverino W."/>
            <person name="Barakat M."/>
            <person name="Ortet P."/>
            <person name="Marechal E."/>
            <person name="Cagnac O."/>
            <person name="Amato A."/>
        </authorList>
    </citation>
    <scope>NUCLEOTIDE SEQUENCE [LARGE SCALE GENOMIC DNA]</scope>
</reference>
<dbReference type="SUPFAM" id="SSF56112">
    <property type="entry name" value="Protein kinase-like (PK-like)"/>
    <property type="match status" value="1"/>
</dbReference>
<dbReference type="GO" id="GO:0004674">
    <property type="term" value="F:protein serine/threonine kinase activity"/>
    <property type="evidence" value="ECO:0007669"/>
    <property type="project" value="TreeGrafter"/>
</dbReference>
<dbReference type="Pfam" id="PF12796">
    <property type="entry name" value="Ank_2"/>
    <property type="match status" value="2"/>
</dbReference>
<evidence type="ECO:0000259" key="4">
    <source>
        <dbReference type="PROSITE" id="PS50011"/>
    </source>
</evidence>
<dbReference type="CDD" id="cd13999">
    <property type="entry name" value="STKc_MAP3K-like"/>
    <property type="match status" value="1"/>
</dbReference>
<dbReference type="InterPro" id="IPR000719">
    <property type="entry name" value="Prot_kinase_dom"/>
</dbReference>
<feature type="region of interest" description="Disordered" evidence="3">
    <location>
        <begin position="106"/>
        <end position="237"/>
    </location>
</feature>
<dbReference type="PROSITE" id="PS50297">
    <property type="entry name" value="ANK_REP_REGION"/>
    <property type="match status" value="2"/>
</dbReference>
<dbReference type="PROSITE" id="PS50088">
    <property type="entry name" value="ANK_REPEAT"/>
    <property type="match status" value="3"/>
</dbReference>
<feature type="region of interest" description="Disordered" evidence="3">
    <location>
        <begin position="47"/>
        <end position="92"/>
    </location>
</feature>
<evidence type="ECO:0000256" key="1">
    <source>
        <dbReference type="ARBA" id="ARBA00005843"/>
    </source>
</evidence>
<dbReference type="InterPro" id="IPR011009">
    <property type="entry name" value="Kinase-like_dom_sf"/>
</dbReference>
<name>A0A2R5GVC5_9STRA</name>
<comment type="caution">
    <text evidence="5">The sequence shown here is derived from an EMBL/GenBank/DDBJ whole genome shotgun (WGS) entry which is preliminary data.</text>
</comment>
<dbReference type="GO" id="GO:0005524">
    <property type="term" value="F:ATP binding"/>
    <property type="evidence" value="ECO:0007669"/>
    <property type="project" value="InterPro"/>
</dbReference>
<dbReference type="InterPro" id="IPR036770">
    <property type="entry name" value="Ankyrin_rpt-contain_sf"/>
</dbReference>
<feature type="repeat" description="ANK" evidence="2">
    <location>
        <begin position="419"/>
        <end position="451"/>
    </location>
</feature>
<feature type="repeat" description="ANK" evidence="2">
    <location>
        <begin position="265"/>
        <end position="297"/>
    </location>
</feature>
<dbReference type="Proteomes" id="UP000241890">
    <property type="component" value="Unassembled WGS sequence"/>
</dbReference>
<dbReference type="Gene3D" id="1.10.510.10">
    <property type="entry name" value="Transferase(Phosphotransferase) domain 1"/>
    <property type="match status" value="1"/>
</dbReference>
<dbReference type="SUPFAM" id="SSF48403">
    <property type="entry name" value="Ankyrin repeat"/>
    <property type="match status" value="1"/>
</dbReference>